<proteinExistence type="predicted"/>
<keyword evidence="3" id="KW-1185">Reference proteome</keyword>
<feature type="compositionally biased region" description="Basic and acidic residues" evidence="1">
    <location>
        <begin position="1"/>
        <end position="20"/>
    </location>
</feature>
<dbReference type="Proteomes" id="UP000218231">
    <property type="component" value="Unassembled WGS sequence"/>
</dbReference>
<evidence type="ECO:0000313" key="3">
    <source>
        <dbReference type="Proteomes" id="UP000218231"/>
    </source>
</evidence>
<dbReference type="STRING" id="2018661.A0A2A2JJG2"/>
<reference evidence="2 3" key="1">
    <citation type="journal article" date="2017" name="Curr. Biol.">
        <title>Genome architecture and evolution of a unichromosomal asexual nematode.</title>
        <authorList>
            <person name="Fradin H."/>
            <person name="Zegar C."/>
            <person name="Gutwein M."/>
            <person name="Lucas J."/>
            <person name="Kovtun M."/>
            <person name="Corcoran D."/>
            <person name="Baugh L.R."/>
            <person name="Kiontke K."/>
            <person name="Gunsalus K."/>
            <person name="Fitch D.H."/>
            <person name="Piano F."/>
        </authorList>
    </citation>
    <scope>NUCLEOTIDE SEQUENCE [LARGE SCALE GENOMIC DNA]</scope>
    <source>
        <strain evidence="2">PF1309</strain>
    </source>
</reference>
<feature type="region of interest" description="Disordered" evidence="1">
    <location>
        <begin position="540"/>
        <end position="564"/>
    </location>
</feature>
<comment type="caution">
    <text evidence="2">The sequence shown here is derived from an EMBL/GenBank/DDBJ whole genome shotgun (WGS) entry which is preliminary data.</text>
</comment>
<sequence>MSELPDKSAENEPGGEHSPDSRYGLKINGGISPGFENLISRLAVIEDDKDTPIFGDTTPPSSSIPRADQITHPYDSQPRLPFFLPRQSQFMSLPSSIYRPVHGGNRFLRGDYRDGDTRRRLGGDGRPMQRRRAKSYSKVEKELLDRAKEKGVDRTTARQTLKDKLAWREGNNTEQVVQKRWLLIVISDEYIDDMEAGKETRHRIVCYAIDNTKIIEEKRFADKEPKFDYPGISAYRFNPRSPEETDSMFVHMSKFLQNSWDNLILVPADQFKQITTALHWIKQRRDAYNRRDTASIRLDRLICLEDVISVFREVNDKVLFDLEDDEEWDRLQHLRVSDTVIYGRATCHYFTTALLKSCIKDPNAMAEEPNSVVKVLRIPPPLSESLKFADDRIAAYCNNKSTLEQPEEPQPLVQSSSPLEATAEQSEHSITDESTLVDASSECVGSASPRIEEQESESEAEHEICNENGNGIDEQDTWENDNVHKTYVNPMRRSRFNPRRQPTLAHQRRKMPPSLINQVIEPPPGIKTNFDSPGYEYEKSSKTAYEDPSPIVRPIKSPSPSTTMSNRYWDQQYTYEQQNHTLTQHHQQSAGMDMPQYAYEQSTYHHQQQYYASQQTQMALSSATNSSIHAHYGSSMQQSKLPSLMHSLYPVPLGSSTPSKPYLPNCPNNPFSRTAYKSGSYFYSWDHDSGTYPEDW</sequence>
<dbReference type="AlphaFoldDB" id="A0A2A2JJG2"/>
<feature type="region of interest" description="Disordered" evidence="1">
    <location>
        <begin position="401"/>
        <end position="438"/>
    </location>
</feature>
<gene>
    <name evidence="2" type="ORF">WR25_22803</name>
</gene>
<organism evidence="2 3">
    <name type="scientific">Diploscapter pachys</name>
    <dbReference type="NCBI Taxonomy" id="2018661"/>
    <lineage>
        <taxon>Eukaryota</taxon>
        <taxon>Metazoa</taxon>
        <taxon>Ecdysozoa</taxon>
        <taxon>Nematoda</taxon>
        <taxon>Chromadorea</taxon>
        <taxon>Rhabditida</taxon>
        <taxon>Rhabditina</taxon>
        <taxon>Rhabditomorpha</taxon>
        <taxon>Rhabditoidea</taxon>
        <taxon>Rhabditidae</taxon>
        <taxon>Diploscapter</taxon>
    </lineage>
</organism>
<feature type="compositionally biased region" description="Basic and acidic residues" evidence="1">
    <location>
        <begin position="109"/>
        <end position="123"/>
    </location>
</feature>
<evidence type="ECO:0000256" key="1">
    <source>
        <dbReference type="SAM" id="MobiDB-lite"/>
    </source>
</evidence>
<accession>A0A2A2JJG2</accession>
<feature type="region of interest" description="Disordered" evidence="1">
    <location>
        <begin position="109"/>
        <end position="137"/>
    </location>
</feature>
<dbReference type="OrthoDB" id="5791983at2759"/>
<evidence type="ECO:0000313" key="2">
    <source>
        <dbReference type="EMBL" id="PAV61878.1"/>
    </source>
</evidence>
<name>A0A2A2JJG2_9BILA</name>
<protein>
    <submittedName>
        <fullName evidence="2">Uncharacterized protein</fullName>
    </submittedName>
</protein>
<feature type="region of interest" description="Disordered" evidence="1">
    <location>
        <begin position="1"/>
        <end position="27"/>
    </location>
</feature>
<dbReference type="EMBL" id="LIAE01010396">
    <property type="protein sequence ID" value="PAV61878.1"/>
    <property type="molecule type" value="Genomic_DNA"/>
</dbReference>